<dbReference type="InterPro" id="IPR016169">
    <property type="entry name" value="FAD-bd_PCMH_sub2"/>
</dbReference>
<gene>
    <name evidence="7" type="ORF">Daus18300_000154</name>
</gene>
<protein>
    <recommendedName>
        <fullName evidence="6">FAD-binding PCMH-type domain-containing protein</fullName>
    </recommendedName>
</protein>
<dbReference type="EMBL" id="JAWRVE010000001">
    <property type="protein sequence ID" value="KAL1884045.1"/>
    <property type="molecule type" value="Genomic_DNA"/>
</dbReference>
<comment type="caution">
    <text evidence="7">The sequence shown here is derived from an EMBL/GenBank/DDBJ whole genome shotgun (WGS) entry which is preliminary data.</text>
</comment>
<evidence type="ECO:0000256" key="1">
    <source>
        <dbReference type="ARBA" id="ARBA00005466"/>
    </source>
</evidence>
<comment type="similarity">
    <text evidence="1">Belongs to the oxygen-dependent FAD-linked oxidoreductase family.</text>
</comment>
<dbReference type="Pfam" id="PF01565">
    <property type="entry name" value="FAD_binding_4"/>
    <property type="match status" value="1"/>
</dbReference>
<name>A0ABR3Y812_9PEZI</name>
<dbReference type="SUPFAM" id="SSF56176">
    <property type="entry name" value="FAD-binding/transporter-associated domain-like"/>
    <property type="match status" value="1"/>
</dbReference>
<keyword evidence="5" id="KW-0732">Signal</keyword>
<organism evidence="7 8">
    <name type="scientific">Diaporthe australafricana</name>
    <dbReference type="NCBI Taxonomy" id="127596"/>
    <lineage>
        <taxon>Eukaryota</taxon>
        <taxon>Fungi</taxon>
        <taxon>Dikarya</taxon>
        <taxon>Ascomycota</taxon>
        <taxon>Pezizomycotina</taxon>
        <taxon>Sordariomycetes</taxon>
        <taxon>Sordariomycetidae</taxon>
        <taxon>Diaporthales</taxon>
        <taxon>Diaporthaceae</taxon>
        <taxon>Diaporthe</taxon>
    </lineage>
</organism>
<evidence type="ECO:0000313" key="7">
    <source>
        <dbReference type="EMBL" id="KAL1884045.1"/>
    </source>
</evidence>
<evidence type="ECO:0000313" key="8">
    <source>
        <dbReference type="Proteomes" id="UP001583177"/>
    </source>
</evidence>
<keyword evidence="3" id="KW-0274">FAD</keyword>
<evidence type="ECO:0000256" key="3">
    <source>
        <dbReference type="ARBA" id="ARBA00022827"/>
    </source>
</evidence>
<proteinExistence type="inferred from homology"/>
<keyword evidence="4" id="KW-0560">Oxidoreductase</keyword>
<feature type="domain" description="FAD-binding PCMH-type" evidence="6">
    <location>
        <begin position="62"/>
        <end position="236"/>
    </location>
</feature>
<evidence type="ECO:0000256" key="2">
    <source>
        <dbReference type="ARBA" id="ARBA00022630"/>
    </source>
</evidence>
<keyword evidence="8" id="KW-1185">Reference proteome</keyword>
<dbReference type="PANTHER" id="PTHR42973:SF53">
    <property type="entry name" value="FAD-BINDING PCMH-TYPE DOMAIN-CONTAINING PROTEIN-RELATED"/>
    <property type="match status" value="1"/>
</dbReference>
<dbReference type="InterPro" id="IPR050416">
    <property type="entry name" value="FAD-linked_Oxidoreductase"/>
</dbReference>
<evidence type="ECO:0000256" key="5">
    <source>
        <dbReference type="SAM" id="SignalP"/>
    </source>
</evidence>
<evidence type="ECO:0000259" key="6">
    <source>
        <dbReference type="PROSITE" id="PS51387"/>
    </source>
</evidence>
<evidence type="ECO:0000256" key="4">
    <source>
        <dbReference type="ARBA" id="ARBA00023002"/>
    </source>
</evidence>
<feature type="signal peptide" evidence="5">
    <location>
        <begin position="1"/>
        <end position="19"/>
    </location>
</feature>
<sequence>MKLTPGQATLALLLPLVLSFDINSSDNSKCCTALAEDPELKSKVLVPDTETYDKRLQSYYSANVAQAAWCMVLPENTLDVSRIAKVITKHQCPFGIRSGAHSAFKGSNGVKDGITVDFGYMNTTTYNKVTRTASIDPGSTWERVYKTLRDDWNVTTVGGRASVVGVGGFVTGGGYSFHTNARGFACDDVANFEIVLANGTVVNANSTSNPDLFKAQKGASGNLGFVTRVDQKIVDSTDMWGGLTLYNLTERDQVFRAYINFIDKMDEDPASQNIAGLYWGNDSGYGVRGILTNSDGISDAPAFDEYRNIPNISSTSRVSSVAEMVQEFTGPTPLGLYANWFVGQYQNDFRMMVFMDEKLQMYGEELDKIAQAVEQETGQNVTYDVLVQFQPFTQSMVKHGQANGGNILGLEEIVADGPTTNWLIVLTCETPEVQDRMLPIALEFRDEIDAHARELGVYKDWRYLNYAWGDQNPIATYGEKNVEFLKSVAKRVDPDGVFQELRATGFKIPI</sequence>
<accession>A0ABR3Y812</accession>
<reference evidence="7 8" key="1">
    <citation type="journal article" date="2024" name="IMA Fungus">
        <title>IMA Genome - F19 : A genome assembly and annotation guide to empower mycologists, including annotated draft genome sequences of Ceratocystis pirilliformis, Diaporthe australafricana, Fusarium ophioides, Paecilomyces lecythidis, and Sporothrix stenoceras.</title>
        <authorList>
            <person name="Aylward J."/>
            <person name="Wilson A.M."/>
            <person name="Visagie C.M."/>
            <person name="Spraker J."/>
            <person name="Barnes I."/>
            <person name="Buitendag C."/>
            <person name="Ceriani C."/>
            <person name="Del Mar Angel L."/>
            <person name="du Plessis D."/>
            <person name="Fuchs T."/>
            <person name="Gasser K."/>
            <person name="Kramer D."/>
            <person name="Li W."/>
            <person name="Munsamy K."/>
            <person name="Piso A."/>
            <person name="Price J.L."/>
            <person name="Sonnekus B."/>
            <person name="Thomas C."/>
            <person name="van der Nest A."/>
            <person name="van Dijk A."/>
            <person name="van Heerden A."/>
            <person name="van Vuuren N."/>
            <person name="Yilmaz N."/>
            <person name="Duong T.A."/>
            <person name="van der Merwe N.A."/>
            <person name="Wingfield M.J."/>
            <person name="Wingfield B.D."/>
        </authorList>
    </citation>
    <scope>NUCLEOTIDE SEQUENCE [LARGE SCALE GENOMIC DNA]</scope>
    <source>
        <strain evidence="7 8">CMW 18300</strain>
    </source>
</reference>
<dbReference type="PANTHER" id="PTHR42973">
    <property type="entry name" value="BINDING OXIDOREDUCTASE, PUTATIVE (AFU_ORTHOLOGUE AFUA_1G17690)-RELATED"/>
    <property type="match status" value="1"/>
</dbReference>
<feature type="chain" id="PRO_5046577658" description="FAD-binding PCMH-type domain-containing protein" evidence="5">
    <location>
        <begin position="20"/>
        <end position="510"/>
    </location>
</feature>
<dbReference type="InterPro" id="IPR036318">
    <property type="entry name" value="FAD-bd_PCMH-like_sf"/>
</dbReference>
<keyword evidence="2" id="KW-0285">Flavoprotein</keyword>
<dbReference type="PROSITE" id="PS51387">
    <property type="entry name" value="FAD_PCMH"/>
    <property type="match status" value="1"/>
</dbReference>
<dbReference type="InterPro" id="IPR016166">
    <property type="entry name" value="FAD-bd_PCMH"/>
</dbReference>
<dbReference type="Gene3D" id="3.30.465.10">
    <property type="match status" value="1"/>
</dbReference>
<dbReference type="InterPro" id="IPR006094">
    <property type="entry name" value="Oxid_FAD_bind_N"/>
</dbReference>
<dbReference type="Proteomes" id="UP001583177">
    <property type="component" value="Unassembled WGS sequence"/>
</dbReference>